<keyword evidence="2" id="KW-1185">Reference proteome</keyword>
<name>A2FBJ0_TRIV3</name>
<reference evidence="1" key="2">
    <citation type="journal article" date="2007" name="Science">
        <title>Draft genome sequence of the sexually transmitted pathogen Trichomonas vaginalis.</title>
        <authorList>
            <person name="Carlton J.M."/>
            <person name="Hirt R.P."/>
            <person name="Silva J.C."/>
            <person name="Delcher A.L."/>
            <person name="Schatz M."/>
            <person name="Zhao Q."/>
            <person name="Wortman J.R."/>
            <person name="Bidwell S.L."/>
            <person name="Alsmark U.C.M."/>
            <person name="Besteiro S."/>
            <person name="Sicheritz-Ponten T."/>
            <person name="Noel C.J."/>
            <person name="Dacks J.B."/>
            <person name="Foster P.G."/>
            <person name="Simillion C."/>
            <person name="Van de Peer Y."/>
            <person name="Miranda-Saavedra D."/>
            <person name="Barton G.J."/>
            <person name="Westrop G.D."/>
            <person name="Mueller S."/>
            <person name="Dessi D."/>
            <person name="Fiori P.L."/>
            <person name="Ren Q."/>
            <person name="Paulsen I."/>
            <person name="Zhang H."/>
            <person name="Bastida-Corcuera F.D."/>
            <person name="Simoes-Barbosa A."/>
            <person name="Brown M.T."/>
            <person name="Hayes R.D."/>
            <person name="Mukherjee M."/>
            <person name="Okumura C.Y."/>
            <person name="Schneider R."/>
            <person name="Smith A.J."/>
            <person name="Vanacova S."/>
            <person name="Villalvazo M."/>
            <person name="Haas B.J."/>
            <person name="Pertea M."/>
            <person name="Feldblyum T.V."/>
            <person name="Utterback T.R."/>
            <person name="Shu C.L."/>
            <person name="Osoegawa K."/>
            <person name="de Jong P.J."/>
            <person name="Hrdy I."/>
            <person name="Horvathova L."/>
            <person name="Zubacova Z."/>
            <person name="Dolezal P."/>
            <person name="Malik S.B."/>
            <person name="Logsdon J.M. Jr."/>
            <person name="Henze K."/>
            <person name="Gupta A."/>
            <person name="Wang C.C."/>
            <person name="Dunne R.L."/>
            <person name="Upcroft J.A."/>
            <person name="Upcroft P."/>
            <person name="White O."/>
            <person name="Salzberg S.L."/>
            <person name="Tang P."/>
            <person name="Chiu C.-H."/>
            <person name="Lee Y.-S."/>
            <person name="Embley T.M."/>
            <person name="Coombs G.H."/>
            <person name="Mottram J.C."/>
            <person name="Tachezy J."/>
            <person name="Fraser-Liggett C.M."/>
            <person name="Johnson P.J."/>
        </authorList>
    </citation>
    <scope>NUCLEOTIDE SEQUENCE [LARGE SCALE GENOMIC DNA]</scope>
    <source>
        <strain evidence="1">G3</strain>
    </source>
</reference>
<sequence length="64" mass="7213">MDPTLTVLLHFINAFKQSLKYYMTLLQGMVLLLTPLKSLSERLETDPACNLYLSSHKGNSIENG</sequence>
<evidence type="ECO:0000313" key="1">
    <source>
        <dbReference type="EMBL" id="EAX97725.1"/>
    </source>
</evidence>
<gene>
    <name evidence="1" type="ORF">TVAG_168220</name>
</gene>
<dbReference type="EMBL" id="DS113703">
    <property type="protein sequence ID" value="EAX97725.1"/>
    <property type="molecule type" value="Genomic_DNA"/>
</dbReference>
<dbReference type="AlphaFoldDB" id="A2FBJ0"/>
<protein>
    <submittedName>
        <fullName evidence="1">Uncharacterized protein</fullName>
    </submittedName>
</protein>
<dbReference type="InParanoid" id="A2FBJ0"/>
<dbReference type="KEGG" id="tva:4755506"/>
<organism evidence="1 2">
    <name type="scientific">Trichomonas vaginalis (strain ATCC PRA-98 / G3)</name>
    <dbReference type="NCBI Taxonomy" id="412133"/>
    <lineage>
        <taxon>Eukaryota</taxon>
        <taxon>Metamonada</taxon>
        <taxon>Parabasalia</taxon>
        <taxon>Trichomonadida</taxon>
        <taxon>Trichomonadidae</taxon>
        <taxon>Trichomonas</taxon>
    </lineage>
</organism>
<dbReference type="Proteomes" id="UP000001542">
    <property type="component" value="Unassembled WGS sequence"/>
</dbReference>
<dbReference type="SMR" id="A2FBJ0"/>
<evidence type="ECO:0000313" key="2">
    <source>
        <dbReference type="Proteomes" id="UP000001542"/>
    </source>
</evidence>
<dbReference type="VEuPathDB" id="TrichDB:TVAG_168220"/>
<dbReference type="VEuPathDB" id="TrichDB:TVAGG3_0129750"/>
<proteinExistence type="predicted"/>
<accession>A2FBJ0</accession>
<dbReference type="RefSeq" id="XP_001310655.1">
    <property type="nucleotide sequence ID" value="XM_001310654.1"/>
</dbReference>
<reference evidence="1" key="1">
    <citation type="submission" date="2006-10" db="EMBL/GenBank/DDBJ databases">
        <authorList>
            <person name="Amadeo P."/>
            <person name="Zhao Q."/>
            <person name="Wortman J."/>
            <person name="Fraser-Liggett C."/>
            <person name="Carlton J."/>
        </authorList>
    </citation>
    <scope>NUCLEOTIDE SEQUENCE</scope>
    <source>
        <strain evidence="1">G3</strain>
    </source>
</reference>